<evidence type="ECO:0000313" key="2">
    <source>
        <dbReference type="EMBL" id="ETO07129.1"/>
    </source>
</evidence>
<feature type="region of interest" description="Disordered" evidence="1">
    <location>
        <begin position="1"/>
        <end position="45"/>
    </location>
</feature>
<organism evidence="2 3">
    <name type="scientific">Reticulomyxa filosa</name>
    <dbReference type="NCBI Taxonomy" id="46433"/>
    <lineage>
        <taxon>Eukaryota</taxon>
        <taxon>Sar</taxon>
        <taxon>Rhizaria</taxon>
        <taxon>Retaria</taxon>
        <taxon>Foraminifera</taxon>
        <taxon>Monothalamids</taxon>
        <taxon>Reticulomyxidae</taxon>
        <taxon>Reticulomyxa</taxon>
    </lineage>
</organism>
<evidence type="ECO:0000256" key="1">
    <source>
        <dbReference type="SAM" id="MobiDB-lite"/>
    </source>
</evidence>
<accession>X6LZS2</accession>
<feature type="region of interest" description="Disordered" evidence="1">
    <location>
        <begin position="143"/>
        <end position="162"/>
    </location>
</feature>
<gene>
    <name evidence="2" type="ORF">RFI_30264</name>
</gene>
<evidence type="ECO:0000313" key="3">
    <source>
        <dbReference type="Proteomes" id="UP000023152"/>
    </source>
</evidence>
<reference evidence="2 3" key="1">
    <citation type="journal article" date="2013" name="Curr. Biol.">
        <title>The Genome of the Foraminiferan Reticulomyxa filosa.</title>
        <authorList>
            <person name="Glockner G."/>
            <person name="Hulsmann N."/>
            <person name="Schleicher M."/>
            <person name="Noegel A.A."/>
            <person name="Eichinger L."/>
            <person name="Gallinger C."/>
            <person name="Pawlowski J."/>
            <person name="Sierra R."/>
            <person name="Euteneuer U."/>
            <person name="Pillet L."/>
            <person name="Moustafa A."/>
            <person name="Platzer M."/>
            <person name="Groth M."/>
            <person name="Szafranski K."/>
            <person name="Schliwa M."/>
        </authorList>
    </citation>
    <scope>NUCLEOTIDE SEQUENCE [LARGE SCALE GENOMIC DNA]</scope>
</reference>
<keyword evidence="3" id="KW-1185">Reference proteome</keyword>
<comment type="caution">
    <text evidence="2">The sequence shown here is derived from an EMBL/GenBank/DDBJ whole genome shotgun (WGS) entry which is preliminary data.</text>
</comment>
<sequence length="200" mass="23455">MKNSNPHGLEDNPRFSILQELQESKKKVKNGPHNNKKKISDKLDQCRENLQNTVDNISVLEKHREKERMSIDRQFEKMGKEMLLALEERRKQLQSSLDEEVDAKINELLERTKVYQEQIAEGMNLQPSLQKLEDFEKSDIFNIDKSQKNGSNPRISADENKDTSWLSKSSLTKSLLSLTMQPQKSKFFSKKKKKNFFFFC</sequence>
<name>X6LZS2_RETFI</name>
<protein>
    <submittedName>
        <fullName evidence="2">Uncharacterized protein</fullName>
    </submittedName>
</protein>
<dbReference type="AlphaFoldDB" id="X6LZS2"/>
<dbReference type="Proteomes" id="UP000023152">
    <property type="component" value="Unassembled WGS sequence"/>
</dbReference>
<dbReference type="EMBL" id="ASPP01026479">
    <property type="protein sequence ID" value="ETO07129.1"/>
    <property type="molecule type" value="Genomic_DNA"/>
</dbReference>
<feature type="compositionally biased region" description="Basic residues" evidence="1">
    <location>
        <begin position="26"/>
        <end position="37"/>
    </location>
</feature>
<proteinExistence type="predicted"/>